<dbReference type="EMBL" id="QPFP01000060">
    <property type="protein sequence ID" value="TEB25029.1"/>
    <property type="molecule type" value="Genomic_DNA"/>
</dbReference>
<comment type="caution">
    <text evidence="1">The sequence shown here is derived from an EMBL/GenBank/DDBJ whole genome shotgun (WGS) entry which is preliminary data.</text>
</comment>
<dbReference type="Proteomes" id="UP000298030">
    <property type="component" value="Unassembled WGS sequence"/>
</dbReference>
<name>A0A4Y7SUV4_COPMI</name>
<organism evidence="1 2">
    <name type="scientific">Coprinellus micaceus</name>
    <name type="common">Glistening ink-cap mushroom</name>
    <name type="synonym">Coprinus micaceus</name>
    <dbReference type="NCBI Taxonomy" id="71717"/>
    <lineage>
        <taxon>Eukaryota</taxon>
        <taxon>Fungi</taxon>
        <taxon>Dikarya</taxon>
        <taxon>Basidiomycota</taxon>
        <taxon>Agaricomycotina</taxon>
        <taxon>Agaricomycetes</taxon>
        <taxon>Agaricomycetidae</taxon>
        <taxon>Agaricales</taxon>
        <taxon>Agaricineae</taxon>
        <taxon>Psathyrellaceae</taxon>
        <taxon>Coprinellus</taxon>
    </lineage>
</organism>
<evidence type="ECO:0000313" key="2">
    <source>
        <dbReference type="Proteomes" id="UP000298030"/>
    </source>
</evidence>
<evidence type="ECO:0000313" key="1">
    <source>
        <dbReference type="EMBL" id="TEB25029.1"/>
    </source>
</evidence>
<keyword evidence="2" id="KW-1185">Reference proteome</keyword>
<gene>
    <name evidence="1" type="ORF">FA13DRAFT_1796709</name>
</gene>
<reference evidence="1 2" key="1">
    <citation type="journal article" date="2019" name="Nat. Ecol. Evol.">
        <title>Megaphylogeny resolves global patterns of mushroom evolution.</title>
        <authorList>
            <person name="Varga T."/>
            <person name="Krizsan K."/>
            <person name="Foldi C."/>
            <person name="Dima B."/>
            <person name="Sanchez-Garcia M."/>
            <person name="Sanchez-Ramirez S."/>
            <person name="Szollosi G.J."/>
            <person name="Szarkandi J.G."/>
            <person name="Papp V."/>
            <person name="Albert L."/>
            <person name="Andreopoulos W."/>
            <person name="Angelini C."/>
            <person name="Antonin V."/>
            <person name="Barry K.W."/>
            <person name="Bougher N.L."/>
            <person name="Buchanan P."/>
            <person name="Buyck B."/>
            <person name="Bense V."/>
            <person name="Catcheside P."/>
            <person name="Chovatia M."/>
            <person name="Cooper J."/>
            <person name="Damon W."/>
            <person name="Desjardin D."/>
            <person name="Finy P."/>
            <person name="Geml J."/>
            <person name="Haridas S."/>
            <person name="Hughes K."/>
            <person name="Justo A."/>
            <person name="Karasinski D."/>
            <person name="Kautmanova I."/>
            <person name="Kiss B."/>
            <person name="Kocsube S."/>
            <person name="Kotiranta H."/>
            <person name="LaButti K.M."/>
            <person name="Lechner B.E."/>
            <person name="Liimatainen K."/>
            <person name="Lipzen A."/>
            <person name="Lukacs Z."/>
            <person name="Mihaltcheva S."/>
            <person name="Morgado L.N."/>
            <person name="Niskanen T."/>
            <person name="Noordeloos M.E."/>
            <person name="Ohm R.A."/>
            <person name="Ortiz-Santana B."/>
            <person name="Ovrebo C."/>
            <person name="Racz N."/>
            <person name="Riley R."/>
            <person name="Savchenko A."/>
            <person name="Shiryaev A."/>
            <person name="Soop K."/>
            <person name="Spirin V."/>
            <person name="Szebenyi C."/>
            <person name="Tomsovsky M."/>
            <person name="Tulloss R.E."/>
            <person name="Uehling J."/>
            <person name="Grigoriev I.V."/>
            <person name="Vagvolgyi C."/>
            <person name="Papp T."/>
            <person name="Martin F.M."/>
            <person name="Miettinen O."/>
            <person name="Hibbett D.S."/>
            <person name="Nagy L.G."/>
        </authorList>
    </citation>
    <scope>NUCLEOTIDE SEQUENCE [LARGE SCALE GENOMIC DNA]</scope>
    <source>
        <strain evidence="1 2">FP101781</strain>
    </source>
</reference>
<dbReference type="AlphaFoldDB" id="A0A4Y7SUV4"/>
<sequence>MVCVPKAEGGGTGSRSLNFDDVPNEGNLNVVCGWLTVSQPFAVHCGRPSNVEELSQAHRCPPATGTLQELTLPSDIMDALNKSPLAAHINVAAPLWLVKESEGSTTVNGDYLSTVITAYFNIWDTSTGARARCLHGKHIIALGRKCFIRGTTPQVSVPICQKCWKWGRENHHCARCRQPHRTDEHRLHVSCCQGQPKNNPPIPPTPVTMPCPHKHRCLACRKEGHSVTDCECELWYAWFDRKKIESLYAKYNPK</sequence>
<accession>A0A4Y7SUV4</accession>
<dbReference type="OrthoDB" id="2997340at2759"/>
<proteinExistence type="predicted"/>
<protein>
    <submittedName>
        <fullName evidence="1">Uncharacterized protein</fullName>
    </submittedName>
</protein>